<accession>A0A2A6BQK0</accession>
<dbReference type="EnsemblMetazoa" id="PPA30132.1">
    <property type="protein sequence ID" value="PPA30132.1"/>
    <property type="gene ID" value="WBGene00203000"/>
</dbReference>
<keyword evidence="2" id="KW-1185">Reference proteome</keyword>
<protein>
    <submittedName>
        <fullName evidence="1">Uncharacterized protein</fullName>
    </submittedName>
</protein>
<proteinExistence type="predicted"/>
<evidence type="ECO:0000313" key="1">
    <source>
        <dbReference type="EnsemblMetazoa" id="PPA30132.1"/>
    </source>
</evidence>
<sequence>MLKTGNRGMKLVRFNVFHAPINPDFDRISRRDQTTRIRLPVTTRQRAAGKTQHRKVGATAGVSGPGRKEPEPGISTPSPVSGTGRRRQGACRGCGRGEGDGPSSSCPSMELRRVGDVSGEGGAREAAAGATATSSTAAVAAELPPLLLRRYSARHGPNFRPVPPSRAETLATWVADQLSHVPVVVSCLIDDRTVERQTRTPAKKSTMTHDDGVARDLLGEVECEEGSESVDESSSGNALIVLWHNEEEPEPIRLIDSRTHCETYAILKPNFSR</sequence>
<dbReference type="AlphaFoldDB" id="A0A2A6BQK0"/>
<reference evidence="2" key="1">
    <citation type="journal article" date="2008" name="Nat. Genet.">
        <title>The Pristionchus pacificus genome provides a unique perspective on nematode lifestyle and parasitism.</title>
        <authorList>
            <person name="Dieterich C."/>
            <person name="Clifton S.W."/>
            <person name="Schuster L.N."/>
            <person name="Chinwalla A."/>
            <person name="Delehaunty K."/>
            <person name="Dinkelacker I."/>
            <person name="Fulton L."/>
            <person name="Fulton R."/>
            <person name="Godfrey J."/>
            <person name="Minx P."/>
            <person name="Mitreva M."/>
            <person name="Roeseler W."/>
            <person name="Tian H."/>
            <person name="Witte H."/>
            <person name="Yang S.P."/>
            <person name="Wilson R.K."/>
            <person name="Sommer R.J."/>
        </authorList>
    </citation>
    <scope>NUCLEOTIDE SEQUENCE [LARGE SCALE GENOMIC DNA]</scope>
    <source>
        <strain evidence="2">PS312</strain>
    </source>
</reference>
<reference evidence="1" key="2">
    <citation type="submission" date="2022-06" db="UniProtKB">
        <authorList>
            <consortium name="EnsemblMetazoa"/>
        </authorList>
    </citation>
    <scope>IDENTIFICATION</scope>
    <source>
        <strain evidence="1">PS312</strain>
    </source>
</reference>
<evidence type="ECO:0000313" key="2">
    <source>
        <dbReference type="Proteomes" id="UP000005239"/>
    </source>
</evidence>
<gene>
    <name evidence="1" type="primary">WBGene00203000</name>
</gene>
<accession>A0A8R1UI66</accession>
<dbReference type="Proteomes" id="UP000005239">
    <property type="component" value="Unassembled WGS sequence"/>
</dbReference>
<organism evidence="1 2">
    <name type="scientific">Pristionchus pacificus</name>
    <name type="common">Parasitic nematode worm</name>
    <dbReference type="NCBI Taxonomy" id="54126"/>
    <lineage>
        <taxon>Eukaryota</taxon>
        <taxon>Metazoa</taxon>
        <taxon>Ecdysozoa</taxon>
        <taxon>Nematoda</taxon>
        <taxon>Chromadorea</taxon>
        <taxon>Rhabditida</taxon>
        <taxon>Rhabditina</taxon>
        <taxon>Diplogasteromorpha</taxon>
        <taxon>Diplogasteroidea</taxon>
        <taxon>Neodiplogasteridae</taxon>
        <taxon>Pristionchus</taxon>
    </lineage>
</organism>
<name>A0A2A6BQK0_PRIPA</name>